<gene>
    <name evidence="1" type="ORF">Pla52n_37240</name>
</gene>
<keyword evidence="2" id="KW-1185">Reference proteome</keyword>
<evidence type="ECO:0000313" key="1">
    <source>
        <dbReference type="EMBL" id="TWU02667.1"/>
    </source>
</evidence>
<reference evidence="1 2" key="1">
    <citation type="submission" date="2019-02" db="EMBL/GenBank/DDBJ databases">
        <title>Deep-cultivation of Planctomycetes and their phenomic and genomic characterization uncovers novel biology.</title>
        <authorList>
            <person name="Wiegand S."/>
            <person name="Jogler M."/>
            <person name="Boedeker C."/>
            <person name="Pinto D."/>
            <person name="Vollmers J."/>
            <person name="Rivas-Marin E."/>
            <person name="Kohn T."/>
            <person name="Peeters S.H."/>
            <person name="Heuer A."/>
            <person name="Rast P."/>
            <person name="Oberbeckmann S."/>
            <person name="Bunk B."/>
            <person name="Jeske O."/>
            <person name="Meyerdierks A."/>
            <person name="Storesund J.E."/>
            <person name="Kallscheuer N."/>
            <person name="Luecker S."/>
            <person name="Lage O.M."/>
            <person name="Pohl T."/>
            <person name="Merkel B.J."/>
            <person name="Hornburger P."/>
            <person name="Mueller R.-W."/>
            <person name="Bruemmer F."/>
            <person name="Labrenz M."/>
            <person name="Spormann A.M."/>
            <person name="Op Den Camp H."/>
            <person name="Overmann J."/>
            <person name="Amann R."/>
            <person name="Jetten M.S.M."/>
            <person name="Mascher T."/>
            <person name="Medema M.H."/>
            <person name="Devos D.P."/>
            <person name="Kaster A.-K."/>
            <person name="Ovreas L."/>
            <person name="Rohde M."/>
            <person name="Galperin M.Y."/>
            <person name="Jogler C."/>
        </authorList>
    </citation>
    <scope>NUCLEOTIDE SEQUENCE [LARGE SCALE GENOMIC DNA]</scope>
    <source>
        <strain evidence="1 2">Pla52n</strain>
    </source>
</reference>
<comment type="caution">
    <text evidence="1">The sequence shown here is derived from an EMBL/GenBank/DDBJ whole genome shotgun (WGS) entry which is preliminary data.</text>
</comment>
<organism evidence="1 2">
    <name type="scientific">Stieleria varia</name>
    <dbReference type="NCBI Taxonomy" id="2528005"/>
    <lineage>
        <taxon>Bacteria</taxon>
        <taxon>Pseudomonadati</taxon>
        <taxon>Planctomycetota</taxon>
        <taxon>Planctomycetia</taxon>
        <taxon>Pirellulales</taxon>
        <taxon>Pirellulaceae</taxon>
        <taxon>Stieleria</taxon>
    </lineage>
</organism>
<proteinExistence type="predicted"/>
<protein>
    <submittedName>
        <fullName evidence="1">Uncharacterized protein</fullName>
    </submittedName>
</protein>
<dbReference type="Proteomes" id="UP000320176">
    <property type="component" value="Unassembled WGS sequence"/>
</dbReference>
<dbReference type="AlphaFoldDB" id="A0A5C6ATA3"/>
<dbReference type="EMBL" id="SJPN01000004">
    <property type="protein sequence ID" value="TWU02667.1"/>
    <property type="molecule type" value="Genomic_DNA"/>
</dbReference>
<accession>A0A5C6ATA3</accession>
<evidence type="ECO:0000313" key="2">
    <source>
        <dbReference type="Proteomes" id="UP000320176"/>
    </source>
</evidence>
<sequence>MSCFGDVLPLGNYVPSGEKACLGTQMTPNRTSVESMATMSGSMLPQIADSDYVVAHHE</sequence>
<name>A0A5C6ATA3_9BACT</name>